<comment type="caution">
    <text evidence="2">The sequence shown here is derived from an EMBL/GenBank/DDBJ whole genome shotgun (WGS) entry which is preliminary data.</text>
</comment>
<evidence type="ECO:0000313" key="2">
    <source>
        <dbReference type="EMBL" id="GMN67502.1"/>
    </source>
</evidence>
<keyword evidence="3" id="KW-1185">Reference proteome</keyword>
<dbReference type="EMBL" id="BTGU01000462">
    <property type="protein sequence ID" value="GMN67502.1"/>
    <property type="molecule type" value="Genomic_DNA"/>
</dbReference>
<name>A0AA88E3L8_FICCA</name>
<feature type="region of interest" description="Disordered" evidence="1">
    <location>
        <begin position="1"/>
        <end position="25"/>
    </location>
</feature>
<feature type="region of interest" description="Disordered" evidence="1">
    <location>
        <begin position="68"/>
        <end position="87"/>
    </location>
</feature>
<proteinExistence type="predicted"/>
<evidence type="ECO:0000256" key="1">
    <source>
        <dbReference type="SAM" id="MobiDB-lite"/>
    </source>
</evidence>
<protein>
    <submittedName>
        <fullName evidence="2">Uncharacterized protein</fullName>
    </submittedName>
</protein>
<evidence type="ECO:0000313" key="3">
    <source>
        <dbReference type="Proteomes" id="UP001187192"/>
    </source>
</evidence>
<feature type="compositionally biased region" description="Polar residues" evidence="1">
    <location>
        <begin position="1"/>
        <end position="14"/>
    </location>
</feature>
<organism evidence="2 3">
    <name type="scientific">Ficus carica</name>
    <name type="common">Common fig</name>
    <dbReference type="NCBI Taxonomy" id="3494"/>
    <lineage>
        <taxon>Eukaryota</taxon>
        <taxon>Viridiplantae</taxon>
        <taxon>Streptophyta</taxon>
        <taxon>Embryophyta</taxon>
        <taxon>Tracheophyta</taxon>
        <taxon>Spermatophyta</taxon>
        <taxon>Magnoliopsida</taxon>
        <taxon>eudicotyledons</taxon>
        <taxon>Gunneridae</taxon>
        <taxon>Pentapetalae</taxon>
        <taxon>rosids</taxon>
        <taxon>fabids</taxon>
        <taxon>Rosales</taxon>
        <taxon>Moraceae</taxon>
        <taxon>Ficeae</taxon>
        <taxon>Ficus</taxon>
    </lineage>
</organism>
<sequence length="87" mass="9018">MSVTGTSILKSNRPTPRVHGLVSGDATGGLMPAPAGVAPGTAVSTCGAVWRGQQGTYQVTLGSYEGRPVRVNNTDPGHYLPRVHGKY</sequence>
<gene>
    <name evidence="2" type="ORF">TIFTF001_036564</name>
</gene>
<accession>A0AA88E3L8</accession>
<dbReference type="AlphaFoldDB" id="A0AA88E3L8"/>
<dbReference type="Proteomes" id="UP001187192">
    <property type="component" value="Unassembled WGS sequence"/>
</dbReference>
<reference evidence="2" key="1">
    <citation type="submission" date="2023-07" db="EMBL/GenBank/DDBJ databases">
        <title>draft genome sequence of fig (Ficus carica).</title>
        <authorList>
            <person name="Takahashi T."/>
            <person name="Nishimura K."/>
        </authorList>
    </citation>
    <scope>NUCLEOTIDE SEQUENCE</scope>
</reference>